<protein>
    <submittedName>
        <fullName evidence="3">Unannotated protein</fullName>
    </submittedName>
</protein>
<dbReference type="AlphaFoldDB" id="A0A6J6E3E0"/>
<dbReference type="Pfam" id="PF08338">
    <property type="entry name" value="DUF1731"/>
    <property type="match status" value="1"/>
</dbReference>
<dbReference type="Gene3D" id="3.40.50.720">
    <property type="entry name" value="NAD(P)-binding Rossmann-like Domain"/>
    <property type="match status" value="1"/>
</dbReference>
<dbReference type="PANTHER" id="PTHR11092">
    <property type="entry name" value="SUGAR NUCLEOTIDE EPIMERASE RELATED"/>
    <property type="match status" value="1"/>
</dbReference>
<dbReference type="EMBL" id="CAEZTU010000003">
    <property type="protein sequence ID" value="CAB4569789.1"/>
    <property type="molecule type" value="Genomic_DNA"/>
</dbReference>
<name>A0A6J6E3E0_9ZZZZ</name>
<sequence length="297" mass="32522">MKLVITGSSGLIGSALVREAEKNQIEVVKLVRRAPKDQSEVQWDPNRAILDLDAIEKSTAIVHLAGAGVGDRRWTKKYKKEILNSRVKTTETLANAIVNLRNPPSVFVSGSAMGYYGDTGDLAVDENASLGEGFLSDVVFNWEYAAQRVRNNNIRVVHPRTGLVMSKRGGLLRKVLPLFRLGLGGKLGNGKQYWSYISLEDEIRAIFKLIDDVRLTGGVNLTNPNPVTNMEFTKALSSVVNKPAFFHVPAIALKIALGEFSVEVLGSSRVLPSKLKAAGFKFNQPDILSTLNSALKY</sequence>
<evidence type="ECO:0000259" key="2">
    <source>
        <dbReference type="Pfam" id="PF08338"/>
    </source>
</evidence>
<dbReference type="InterPro" id="IPR010099">
    <property type="entry name" value="SDR39U1"/>
</dbReference>
<evidence type="ECO:0000313" key="3">
    <source>
        <dbReference type="EMBL" id="CAB4569789.1"/>
    </source>
</evidence>
<proteinExistence type="predicted"/>
<dbReference type="Pfam" id="PF01370">
    <property type="entry name" value="Epimerase"/>
    <property type="match status" value="1"/>
</dbReference>
<reference evidence="3" key="1">
    <citation type="submission" date="2020-05" db="EMBL/GenBank/DDBJ databases">
        <authorList>
            <person name="Chiriac C."/>
            <person name="Salcher M."/>
            <person name="Ghai R."/>
            <person name="Kavagutti S V."/>
        </authorList>
    </citation>
    <scope>NUCLEOTIDE SEQUENCE</scope>
</reference>
<feature type="domain" description="NAD-dependent epimerase/dehydratase" evidence="1">
    <location>
        <begin position="4"/>
        <end position="213"/>
    </location>
</feature>
<evidence type="ECO:0000259" key="1">
    <source>
        <dbReference type="Pfam" id="PF01370"/>
    </source>
</evidence>
<dbReference type="InterPro" id="IPR036291">
    <property type="entry name" value="NAD(P)-bd_dom_sf"/>
</dbReference>
<dbReference type="InterPro" id="IPR013549">
    <property type="entry name" value="DUF1731"/>
</dbReference>
<organism evidence="3">
    <name type="scientific">freshwater metagenome</name>
    <dbReference type="NCBI Taxonomy" id="449393"/>
    <lineage>
        <taxon>unclassified sequences</taxon>
        <taxon>metagenomes</taxon>
        <taxon>ecological metagenomes</taxon>
    </lineage>
</organism>
<gene>
    <name evidence="3" type="ORF">UFOPK1740_00131</name>
</gene>
<dbReference type="SUPFAM" id="SSF51735">
    <property type="entry name" value="NAD(P)-binding Rossmann-fold domains"/>
    <property type="match status" value="1"/>
</dbReference>
<accession>A0A6J6E3E0</accession>
<feature type="domain" description="DUF1731" evidence="2">
    <location>
        <begin position="248"/>
        <end position="292"/>
    </location>
</feature>
<dbReference type="InterPro" id="IPR001509">
    <property type="entry name" value="Epimerase_deHydtase"/>
</dbReference>
<dbReference type="PANTHER" id="PTHR11092:SF0">
    <property type="entry name" value="EPIMERASE FAMILY PROTEIN SDR39U1"/>
    <property type="match status" value="1"/>
</dbReference>
<dbReference type="NCBIfam" id="TIGR01777">
    <property type="entry name" value="yfcH"/>
    <property type="match status" value="1"/>
</dbReference>